<dbReference type="Gene3D" id="3.40.50.1980">
    <property type="entry name" value="Nitrogenase molybdenum iron protein domain"/>
    <property type="match status" value="2"/>
</dbReference>
<evidence type="ECO:0000256" key="2">
    <source>
        <dbReference type="SAM" id="SignalP"/>
    </source>
</evidence>
<organism evidence="4 5">
    <name type="scientific">Corynebacterium efficiens (strain DSM 44549 / YS-314 / AJ 12310 / JCM 11189 / NBRC 100395)</name>
    <dbReference type="NCBI Taxonomy" id="196164"/>
    <lineage>
        <taxon>Bacteria</taxon>
        <taxon>Bacillati</taxon>
        <taxon>Actinomycetota</taxon>
        <taxon>Actinomycetes</taxon>
        <taxon>Mycobacteriales</taxon>
        <taxon>Corynebacteriaceae</taxon>
        <taxon>Corynebacterium</taxon>
    </lineage>
</organism>
<proteinExistence type="inferred from homology"/>
<dbReference type="PANTHER" id="PTHR30535">
    <property type="entry name" value="VITAMIN B12-BINDING PROTEIN"/>
    <property type="match status" value="1"/>
</dbReference>
<evidence type="ECO:0000259" key="3">
    <source>
        <dbReference type="PROSITE" id="PS50983"/>
    </source>
</evidence>
<dbReference type="SUPFAM" id="SSF53807">
    <property type="entry name" value="Helical backbone' metal receptor"/>
    <property type="match status" value="1"/>
</dbReference>
<dbReference type="PROSITE" id="PS51257">
    <property type="entry name" value="PROKAR_LIPOPROTEIN"/>
    <property type="match status" value="1"/>
</dbReference>
<dbReference type="GO" id="GO:0071281">
    <property type="term" value="P:cellular response to iron ion"/>
    <property type="evidence" value="ECO:0007669"/>
    <property type="project" value="TreeGrafter"/>
</dbReference>
<evidence type="ECO:0000256" key="1">
    <source>
        <dbReference type="ARBA" id="ARBA00008814"/>
    </source>
</evidence>
<dbReference type="Proteomes" id="UP000001409">
    <property type="component" value="Chromosome"/>
</dbReference>
<evidence type="ECO:0000313" key="4">
    <source>
        <dbReference type="EMBL" id="BAC17502.1"/>
    </source>
</evidence>
<keyword evidence="2" id="KW-0732">Signal</keyword>
<feature type="signal peptide" evidence="2">
    <location>
        <begin position="1"/>
        <end position="34"/>
    </location>
</feature>
<dbReference type="KEGG" id="cef:CE0692"/>
<dbReference type="EMBL" id="BA000035">
    <property type="protein sequence ID" value="BAC17502.1"/>
    <property type="molecule type" value="Genomic_DNA"/>
</dbReference>
<accession>Q8FRR7</accession>
<protein>
    <recommendedName>
        <fullName evidence="3">Fe/B12 periplasmic-binding domain-containing protein</fullName>
    </recommendedName>
</protein>
<dbReference type="InterPro" id="IPR050902">
    <property type="entry name" value="ABC_Transporter_SBP"/>
</dbReference>
<feature type="domain" description="Fe/B12 periplasmic-binding" evidence="3">
    <location>
        <begin position="82"/>
        <end position="341"/>
    </location>
</feature>
<sequence length="341" mass="36131">MKDDPPVKKTIGTPVKFTTSLLAAVLCAPLVLTACSPAEENPSGGGTGTATASADVDDAEAAYPRTVTIDDQEITLESEPTRIAVVTPEAASLVLPLAGPERVVLTSEMNPEDEDLYALAEQVPTKVKPGGSVDPEQVMAADPDLVIISARFDTEQDTIDILEGFGVPVVNFDIDGWNGIDSIITHMTYVGELVGAEEEAARAIAEIEETRAEVEQPEEAPRVLALMQRGPRQMIMPESSMISGLIREAGGIPVVDSLGATGTVTADPEQVVAMNPDIIIIQDYLGRGREDFADLLNNPALAEVPAIAEDKVFYADTRTTGFTAGTDITQGLLEVSEMIRA</sequence>
<dbReference type="PROSITE" id="PS50983">
    <property type="entry name" value="FE_B12_PBP"/>
    <property type="match status" value="1"/>
</dbReference>
<dbReference type="eggNOG" id="COG0614">
    <property type="taxonomic scope" value="Bacteria"/>
</dbReference>
<name>Q8FRR7_COREF</name>
<dbReference type="Pfam" id="PF01497">
    <property type="entry name" value="Peripla_BP_2"/>
    <property type="match status" value="1"/>
</dbReference>
<keyword evidence="5" id="KW-1185">Reference proteome</keyword>
<dbReference type="STRING" id="196164.gene:10741094"/>
<feature type="chain" id="PRO_5038520703" description="Fe/B12 periplasmic-binding domain-containing protein" evidence="2">
    <location>
        <begin position="35"/>
        <end position="341"/>
    </location>
</feature>
<dbReference type="PANTHER" id="PTHR30535:SF34">
    <property type="entry name" value="MOLYBDATE-BINDING PROTEIN MOLA"/>
    <property type="match status" value="1"/>
</dbReference>
<comment type="similarity">
    <text evidence="1">Belongs to the bacterial solute-binding protein 8 family.</text>
</comment>
<reference evidence="4 5" key="1">
    <citation type="journal article" date="2003" name="Genome Res.">
        <title>Comparative complete genome sequence analysis of the amino acid replacements responsible for the thermostability of Corynebacterium efficiens.</title>
        <authorList>
            <person name="Nishio Y."/>
            <person name="Nakamura Y."/>
            <person name="Kawarabayasi Y."/>
            <person name="Usuda Y."/>
            <person name="Kimura E."/>
            <person name="Sugimoto S."/>
            <person name="Matsui K."/>
            <person name="Yamagishi A."/>
            <person name="Kikuchi H."/>
            <person name="Ikeo K."/>
            <person name="Gojobori T."/>
        </authorList>
    </citation>
    <scope>NUCLEOTIDE SEQUENCE [LARGE SCALE GENOMIC DNA]</scope>
    <source>
        <strain evidence="5">DSM 44549 / YS-314 / AJ 12310 / JCM 11189 / NBRC 100395</strain>
    </source>
</reference>
<dbReference type="HOGENOM" id="CLU_854367_0_0_11"/>
<evidence type="ECO:0000313" key="5">
    <source>
        <dbReference type="Proteomes" id="UP000001409"/>
    </source>
</evidence>
<dbReference type="AlphaFoldDB" id="Q8FRR7"/>
<dbReference type="InterPro" id="IPR002491">
    <property type="entry name" value="ABC_transptr_periplasmic_BD"/>
</dbReference>